<gene>
    <name evidence="6" type="ORF">LJ757_05730</name>
</gene>
<dbReference type="GO" id="GO:0000976">
    <property type="term" value="F:transcription cis-regulatory region binding"/>
    <property type="evidence" value="ECO:0007669"/>
    <property type="project" value="TreeGrafter"/>
</dbReference>
<dbReference type="InterPro" id="IPR023772">
    <property type="entry name" value="DNA-bd_HTH_TetR-type_CS"/>
</dbReference>
<dbReference type="GO" id="GO:0003700">
    <property type="term" value="F:DNA-binding transcription factor activity"/>
    <property type="evidence" value="ECO:0007669"/>
    <property type="project" value="TreeGrafter"/>
</dbReference>
<evidence type="ECO:0000256" key="2">
    <source>
        <dbReference type="ARBA" id="ARBA00023125"/>
    </source>
</evidence>
<dbReference type="Proteomes" id="UP001139158">
    <property type="component" value="Unassembled WGS sequence"/>
</dbReference>
<dbReference type="SUPFAM" id="SSF46689">
    <property type="entry name" value="Homeodomain-like"/>
    <property type="match status" value="1"/>
</dbReference>
<dbReference type="PROSITE" id="PS50977">
    <property type="entry name" value="HTH_TETR_2"/>
    <property type="match status" value="1"/>
</dbReference>
<feature type="DNA-binding region" description="H-T-H motif" evidence="4">
    <location>
        <begin position="40"/>
        <end position="59"/>
    </location>
</feature>
<keyword evidence="1" id="KW-0805">Transcription regulation</keyword>
<organism evidence="6 7">
    <name type="scientific">Arthrobacter caoxuetaonis</name>
    <dbReference type="NCBI Taxonomy" id="2886935"/>
    <lineage>
        <taxon>Bacteria</taxon>
        <taxon>Bacillati</taxon>
        <taxon>Actinomycetota</taxon>
        <taxon>Actinomycetes</taxon>
        <taxon>Micrococcales</taxon>
        <taxon>Micrococcaceae</taxon>
        <taxon>Arthrobacter</taxon>
    </lineage>
</organism>
<reference evidence="6" key="1">
    <citation type="submission" date="2021-10" db="EMBL/GenBank/DDBJ databases">
        <title>Novel species in genus Arthrobacter.</title>
        <authorList>
            <person name="Liu Y."/>
        </authorList>
    </citation>
    <scope>NUCLEOTIDE SEQUENCE</scope>
    <source>
        <strain evidence="6">Zg-Y453</strain>
    </source>
</reference>
<dbReference type="PANTHER" id="PTHR30055:SF238">
    <property type="entry name" value="MYCOFACTOCIN BIOSYNTHESIS TRANSCRIPTIONAL REGULATOR MFTR-RELATED"/>
    <property type="match status" value="1"/>
</dbReference>
<evidence type="ECO:0000256" key="4">
    <source>
        <dbReference type="PROSITE-ProRule" id="PRU00335"/>
    </source>
</evidence>
<accession>A0A9X1MEI8</accession>
<evidence type="ECO:0000259" key="5">
    <source>
        <dbReference type="PROSITE" id="PS50977"/>
    </source>
</evidence>
<name>A0A9X1MEI8_9MICC</name>
<dbReference type="AlphaFoldDB" id="A0A9X1MEI8"/>
<dbReference type="PROSITE" id="PS01081">
    <property type="entry name" value="HTH_TETR_1"/>
    <property type="match status" value="1"/>
</dbReference>
<dbReference type="PRINTS" id="PR00455">
    <property type="entry name" value="HTHTETR"/>
</dbReference>
<proteinExistence type="predicted"/>
<dbReference type="InterPro" id="IPR001647">
    <property type="entry name" value="HTH_TetR"/>
</dbReference>
<dbReference type="RefSeq" id="WP_227895152.1">
    <property type="nucleotide sequence ID" value="NZ_CP099466.1"/>
</dbReference>
<dbReference type="Gene3D" id="1.10.357.10">
    <property type="entry name" value="Tetracycline Repressor, domain 2"/>
    <property type="match status" value="1"/>
</dbReference>
<dbReference type="PANTHER" id="PTHR30055">
    <property type="entry name" value="HTH-TYPE TRANSCRIPTIONAL REGULATOR RUTR"/>
    <property type="match status" value="1"/>
</dbReference>
<comment type="caution">
    <text evidence="6">The sequence shown here is derived from an EMBL/GenBank/DDBJ whole genome shotgun (WGS) entry which is preliminary data.</text>
</comment>
<feature type="domain" description="HTH tetR-type" evidence="5">
    <location>
        <begin position="17"/>
        <end position="77"/>
    </location>
</feature>
<evidence type="ECO:0000313" key="6">
    <source>
        <dbReference type="EMBL" id="MCC3297304.1"/>
    </source>
</evidence>
<protein>
    <submittedName>
        <fullName evidence="6">TetR/AcrR family transcriptional regulator</fullName>
    </submittedName>
</protein>
<keyword evidence="2 4" id="KW-0238">DNA-binding</keyword>
<keyword evidence="3" id="KW-0804">Transcription</keyword>
<evidence type="ECO:0000313" key="7">
    <source>
        <dbReference type="Proteomes" id="UP001139158"/>
    </source>
</evidence>
<sequence length="217" mass="23324">MTNSASSDLGLRERKRAATRQAITSAARALTAQSGLGGYTVEEVCEQAGISRRTFFNYFPSKEDAVLGTPEGLPEELTGPFIDGGSPDAGLSETLLQDLVDLAVAHVEGMAVSRAELLQLKEALATEPRLVMKVMQGTRELEEGLRRLIALREGLLPEDPRIAAVTTIFTALVQRAGPEFFDPSNTRTYRQVLTSGAETARAAFAAFSPLASTKEKP</sequence>
<evidence type="ECO:0000256" key="1">
    <source>
        <dbReference type="ARBA" id="ARBA00023015"/>
    </source>
</evidence>
<dbReference type="InterPro" id="IPR009057">
    <property type="entry name" value="Homeodomain-like_sf"/>
</dbReference>
<dbReference type="EMBL" id="JAJFZV010000004">
    <property type="protein sequence ID" value="MCC3297304.1"/>
    <property type="molecule type" value="Genomic_DNA"/>
</dbReference>
<keyword evidence="7" id="KW-1185">Reference proteome</keyword>
<dbReference type="Pfam" id="PF00440">
    <property type="entry name" value="TetR_N"/>
    <property type="match status" value="1"/>
</dbReference>
<evidence type="ECO:0000256" key="3">
    <source>
        <dbReference type="ARBA" id="ARBA00023163"/>
    </source>
</evidence>
<dbReference type="InterPro" id="IPR050109">
    <property type="entry name" value="HTH-type_TetR-like_transc_reg"/>
</dbReference>